<comment type="subcellular location">
    <subcellularLocation>
        <location evidence="1">Nucleus</location>
    </subcellularLocation>
</comment>
<evidence type="ECO:0000313" key="7">
    <source>
        <dbReference type="EMBL" id="VDC66092.1"/>
    </source>
</evidence>
<feature type="domain" description="WHIM1" evidence="5">
    <location>
        <begin position="224"/>
        <end position="254"/>
    </location>
</feature>
<feature type="compositionally biased region" description="Acidic residues" evidence="3">
    <location>
        <begin position="633"/>
        <end position="643"/>
    </location>
</feature>
<organism evidence="7">
    <name type="scientific">Brassica campestris</name>
    <name type="common">Field mustard</name>
    <dbReference type="NCBI Taxonomy" id="3711"/>
    <lineage>
        <taxon>Eukaryota</taxon>
        <taxon>Viridiplantae</taxon>
        <taxon>Streptophyta</taxon>
        <taxon>Embryophyta</taxon>
        <taxon>Tracheophyta</taxon>
        <taxon>Spermatophyta</taxon>
        <taxon>Magnoliopsida</taxon>
        <taxon>eudicotyledons</taxon>
        <taxon>Gunneridae</taxon>
        <taxon>Pentapetalae</taxon>
        <taxon>rosids</taxon>
        <taxon>malvids</taxon>
        <taxon>Brassicales</taxon>
        <taxon>Brassicaceae</taxon>
        <taxon>Brassiceae</taxon>
        <taxon>Brassica</taxon>
    </lineage>
</organism>
<dbReference type="AlphaFoldDB" id="A0A3P5YEE5"/>
<feature type="compositionally biased region" description="Basic and acidic residues" evidence="3">
    <location>
        <begin position="479"/>
        <end position="488"/>
    </location>
</feature>
<dbReference type="PANTHER" id="PTHR14296">
    <property type="entry name" value="REMODELING AND SPACING FACTOR 1"/>
    <property type="match status" value="1"/>
</dbReference>
<dbReference type="GO" id="GO:0031213">
    <property type="term" value="C:RSF complex"/>
    <property type="evidence" value="ECO:0007669"/>
    <property type="project" value="InterPro"/>
</dbReference>
<evidence type="ECO:0000259" key="4">
    <source>
        <dbReference type="Pfam" id="PF02791"/>
    </source>
</evidence>
<dbReference type="InterPro" id="IPR028942">
    <property type="entry name" value="WHIM1_dom"/>
</dbReference>
<dbReference type="Proteomes" id="UP000694005">
    <property type="component" value="Chromosome A06"/>
</dbReference>
<feature type="domain" description="DDT" evidence="4">
    <location>
        <begin position="133"/>
        <end position="178"/>
    </location>
</feature>
<feature type="compositionally biased region" description="Acidic residues" evidence="3">
    <location>
        <begin position="534"/>
        <end position="572"/>
    </location>
</feature>
<sequence>MGSSSDLVVPGSGDHRSPADDTQIPAEETASLRRTRPSRACTVRAQQRLQEQQAAERKLRPPKKEYKREHRQKEEVEEEDDREEEEEDEDGDDDVERQCGGGSSGKIVTSLVQPPEPSQMPRWNLRSMWELASVLNFLHVFRPLLKINAEFSAEEFETALLNPNDTLSDIHIPLLKAIPPVTRMALTRDTWVTVLCRKIRDCWHWVAEGDLPIVASQGREIEAYKYLDPAVRVVILKALCDIRVEQEDIRSYIDNSVKTGVHLSTFRKDRVGGDSHGVNFWYEDDPLVGHRLYREIRKAEVVKVKTKGSKILPNVTYQWETVATNFDEFQDVSEKLNSSSSRTEVSLGKKLTRDMLPEIEKEHKRKEKLLKKQHRQALLLDNYLVADGVGGGRSLRDRKPVRYTFDDYDRSINEAIKITTNQHPSQEPFLHRRESARLDSLVNGRSTTSSSHPTDPVNGTASGSSSDFADGDEFDEQRDESLDRRQDARYSATDFVETDNHVESGSDDDIVGEAVYDEEYLRKRKQKTFSSGSEGEEEKGDEEYKWDEDNAEYEEEEEEEEDSPSASEEDSDEPRRVRKMPRRETKLRSKSNGFRPGLRRSKRATRIDYQQYELSESDNEAAGAAKRKRLVEPDPDEDSDESGNGDFTMGSEDSEENGNDPETNSAEEEVEEEEEEEPREVNDNAGTANGTENNQLNKSNGTDQEEVEGVLGKRHFLDLNELAPVSGFDDGPSTVLKDDDKTDSS</sequence>
<evidence type="ECO:0000256" key="2">
    <source>
        <dbReference type="ARBA" id="ARBA00023242"/>
    </source>
</evidence>
<dbReference type="GO" id="GO:0006355">
    <property type="term" value="P:regulation of DNA-templated transcription"/>
    <property type="evidence" value="ECO:0007669"/>
    <property type="project" value="InterPro"/>
</dbReference>
<feature type="compositionally biased region" description="Basic and acidic residues" evidence="3">
    <location>
        <begin position="736"/>
        <end position="745"/>
    </location>
</feature>
<dbReference type="Pfam" id="PF15612">
    <property type="entry name" value="WHIM1"/>
    <property type="match status" value="1"/>
</dbReference>
<keyword evidence="2" id="KW-0539">Nucleus</keyword>
<accession>A0A3P5YEE5</accession>
<reference evidence="7" key="1">
    <citation type="submission" date="2018-11" db="EMBL/GenBank/DDBJ databases">
        <authorList>
            <consortium name="Genoscope - CEA"/>
            <person name="William W."/>
        </authorList>
    </citation>
    <scope>NUCLEOTIDE SEQUENCE</scope>
</reference>
<feature type="region of interest" description="Disordered" evidence="3">
    <location>
        <begin position="441"/>
        <end position="745"/>
    </location>
</feature>
<name>A0A3P5YEE5_BRACM</name>
<feature type="region of interest" description="Disordered" evidence="3">
    <location>
        <begin position="1"/>
        <end position="119"/>
    </location>
</feature>
<gene>
    <name evidence="7" type="ORF">BRAA06T24632Z</name>
    <name evidence="6" type="ORF">BRAPAZ1V2_A06P15930.2</name>
</gene>
<protein>
    <recommendedName>
        <fullName evidence="8">DDT domain-containing protein</fullName>
    </recommendedName>
</protein>
<dbReference type="InterPro" id="IPR018501">
    <property type="entry name" value="DDT_dom"/>
</dbReference>
<evidence type="ECO:0008006" key="8">
    <source>
        <dbReference type="Google" id="ProtNLM"/>
    </source>
</evidence>
<evidence type="ECO:0000256" key="3">
    <source>
        <dbReference type="SAM" id="MobiDB-lite"/>
    </source>
</evidence>
<dbReference type="EMBL" id="LR031569">
    <property type="protein sequence ID" value="VDC66092.1"/>
    <property type="molecule type" value="Genomic_DNA"/>
</dbReference>
<feature type="compositionally biased region" description="Polar residues" evidence="3">
    <location>
        <begin position="684"/>
        <end position="702"/>
    </location>
</feature>
<evidence type="ECO:0000259" key="5">
    <source>
        <dbReference type="Pfam" id="PF15612"/>
    </source>
</evidence>
<feature type="compositionally biased region" description="Polar residues" evidence="3">
    <location>
        <begin position="443"/>
        <end position="460"/>
    </location>
</feature>
<dbReference type="InterPro" id="IPR028938">
    <property type="entry name" value="Rsf1-like"/>
</dbReference>
<feature type="compositionally biased region" description="Basic and acidic residues" evidence="3">
    <location>
        <begin position="54"/>
        <end position="74"/>
    </location>
</feature>
<feature type="compositionally biased region" description="Acidic residues" evidence="3">
    <location>
        <begin position="505"/>
        <end position="518"/>
    </location>
</feature>
<feature type="compositionally biased region" description="Acidic residues" evidence="3">
    <location>
        <begin position="652"/>
        <end position="678"/>
    </location>
</feature>
<evidence type="ECO:0000256" key="1">
    <source>
        <dbReference type="ARBA" id="ARBA00004123"/>
    </source>
</evidence>
<feature type="compositionally biased region" description="Acidic residues" evidence="3">
    <location>
        <begin position="469"/>
        <end position="478"/>
    </location>
</feature>
<proteinExistence type="predicted"/>
<evidence type="ECO:0000313" key="6">
    <source>
        <dbReference type="EMBL" id="CAG7869353.1"/>
    </source>
</evidence>
<dbReference type="Pfam" id="PF02791">
    <property type="entry name" value="DDT"/>
    <property type="match status" value="1"/>
</dbReference>
<dbReference type="Gramene" id="A06p15930.2_BraZ1">
    <property type="protein sequence ID" value="A06p15930.2_BraZ1.CDS"/>
    <property type="gene ID" value="A06g15930.2_BraZ1"/>
</dbReference>
<dbReference type="EMBL" id="LS974622">
    <property type="protein sequence ID" value="CAG7869353.1"/>
    <property type="molecule type" value="Genomic_DNA"/>
</dbReference>
<dbReference type="PANTHER" id="PTHR14296:SF10">
    <property type="entry name" value="DDT DOMAIN-CONTAINING PROTEIN"/>
    <property type="match status" value="1"/>
</dbReference>
<feature type="compositionally biased region" description="Low complexity" evidence="3">
    <location>
        <begin position="44"/>
        <end position="53"/>
    </location>
</feature>
<feature type="compositionally biased region" description="Acidic residues" evidence="3">
    <location>
        <begin position="75"/>
        <end position="95"/>
    </location>
</feature>